<organism evidence="1 2">
    <name type="scientific">Jimgerdemannia flammicorona</name>
    <dbReference type="NCBI Taxonomy" id="994334"/>
    <lineage>
        <taxon>Eukaryota</taxon>
        <taxon>Fungi</taxon>
        <taxon>Fungi incertae sedis</taxon>
        <taxon>Mucoromycota</taxon>
        <taxon>Mucoromycotina</taxon>
        <taxon>Endogonomycetes</taxon>
        <taxon>Endogonales</taxon>
        <taxon>Endogonaceae</taxon>
        <taxon>Jimgerdemannia</taxon>
    </lineage>
</organism>
<dbReference type="InterPro" id="IPR032675">
    <property type="entry name" value="LRR_dom_sf"/>
</dbReference>
<evidence type="ECO:0000313" key="1">
    <source>
        <dbReference type="EMBL" id="RUP21539.1"/>
    </source>
</evidence>
<gene>
    <name evidence="1" type="ORF">BC936DRAFT_139181</name>
</gene>
<name>A0A433BAG9_9FUNG</name>
<comment type="caution">
    <text evidence="1">The sequence shown here is derived from an EMBL/GenBank/DDBJ whole genome shotgun (WGS) entry which is preliminary data.</text>
</comment>
<protein>
    <submittedName>
        <fullName evidence="1">Uncharacterized protein</fullName>
    </submittedName>
</protein>
<keyword evidence="2" id="KW-1185">Reference proteome</keyword>
<evidence type="ECO:0000313" key="2">
    <source>
        <dbReference type="Proteomes" id="UP000268093"/>
    </source>
</evidence>
<dbReference type="SUPFAM" id="SSF52047">
    <property type="entry name" value="RNI-like"/>
    <property type="match status" value="1"/>
</dbReference>
<dbReference type="Proteomes" id="UP000268093">
    <property type="component" value="Unassembled WGS sequence"/>
</dbReference>
<proteinExistence type="predicted"/>
<accession>A0A433BAG9</accession>
<dbReference type="AlphaFoldDB" id="A0A433BAG9"/>
<reference evidence="1 2" key="1">
    <citation type="journal article" date="2018" name="New Phytol.">
        <title>Phylogenomics of Endogonaceae and evolution of mycorrhizas within Mucoromycota.</title>
        <authorList>
            <person name="Chang Y."/>
            <person name="Desiro A."/>
            <person name="Na H."/>
            <person name="Sandor L."/>
            <person name="Lipzen A."/>
            <person name="Clum A."/>
            <person name="Barry K."/>
            <person name="Grigoriev I.V."/>
            <person name="Martin F.M."/>
            <person name="Stajich J.E."/>
            <person name="Smith M.E."/>
            <person name="Bonito G."/>
            <person name="Spatafora J.W."/>
        </authorList>
    </citation>
    <scope>NUCLEOTIDE SEQUENCE [LARGE SCALE GENOMIC DNA]</scope>
    <source>
        <strain evidence="1 2">GMNB39</strain>
    </source>
</reference>
<sequence>MPTLAPCCSGMAAVHPPRLPLEILIHILKIVQTSSHRTNSTQNLIVCSLVSKEWHKAYQLLTAVDELYPVDLVGNVCAGNLDWLLAQARLYKVDVTSRISRVEFSVRKLFVEIAGDIETKDGPDHRLLEANLESTDRLVRVIHELSPFQHLTIFLGRSSPGSISAIRTLLQPNTHSLYCLASLRLRGICRVDPETVSGYENPIAALLRATPNLQEIDLLDFESDATVTRALRTCPNIRTASLCNWKSTESKWHSHCTVLRSWRDLRVLRLANMYPSLACLIDAVSPTLEELVLFECGYTRETDAFNNSLHAFVTSHAQHLKRLVLLHVLPVDHRVLGFLAASASNLQHLCISDDSGDAWAGVIEFNWPQLRSLRLEYKKDPPDAAVCAIVGACTELEWIWDRDRTKAEMEMMSYMRDAGFTWRPNPRSLKAQGGVWGKGCSELWAEQPWTNGYNGDTGAIC</sequence>
<dbReference type="Gene3D" id="3.80.10.10">
    <property type="entry name" value="Ribonuclease Inhibitor"/>
    <property type="match status" value="1"/>
</dbReference>
<dbReference type="EMBL" id="RBNI01014407">
    <property type="protein sequence ID" value="RUP21539.1"/>
    <property type="molecule type" value="Genomic_DNA"/>
</dbReference>